<dbReference type="OrthoDB" id="9808666at2"/>
<dbReference type="AlphaFoldDB" id="A0A417XUW1"/>
<dbReference type="Proteomes" id="UP000283644">
    <property type="component" value="Unassembled WGS sequence"/>
</dbReference>
<name>A0A417XUW1_9ACTN</name>
<dbReference type="InterPro" id="IPR037079">
    <property type="entry name" value="AF2212/PG0164-like_sf"/>
</dbReference>
<comment type="caution">
    <text evidence="1">The sequence shown here is derived from an EMBL/GenBank/DDBJ whole genome shotgun (WGS) entry which is preliminary data.</text>
</comment>
<dbReference type="InterPro" id="IPR015018">
    <property type="entry name" value="DUF1905"/>
</dbReference>
<dbReference type="EMBL" id="QXGH01000034">
    <property type="protein sequence ID" value="RHW24279.1"/>
    <property type="molecule type" value="Genomic_DNA"/>
</dbReference>
<sequence>MEFQFSAAVIEWRGPAPFYYADIPAEDSDDVKDAAKGLEYWGQVPVVVRIGDTDFTTALFPKDGRYLLPLRDAVRRAEGIELGMTLDVGMSLNRDRTRPDVTRRNLG</sequence>
<keyword evidence="2" id="KW-1185">Reference proteome</keyword>
<dbReference type="Pfam" id="PF08922">
    <property type="entry name" value="DUF1905"/>
    <property type="match status" value="1"/>
</dbReference>
<protein>
    <submittedName>
        <fullName evidence="1">DUF1905 domain-containing protein</fullName>
    </submittedName>
</protein>
<reference evidence="1 2" key="1">
    <citation type="submission" date="2018-09" db="EMBL/GenBank/DDBJ databases">
        <title>Genome sequencing of Nocardioides immobilis CCTCC AB 2017083 for comparison to Nocardioides silvaticus.</title>
        <authorList>
            <person name="Li C."/>
            <person name="Wang G."/>
        </authorList>
    </citation>
    <scope>NUCLEOTIDE SEQUENCE [LARGE SCALE GENOMIC DNA]</scope>
    <source>
        <strain evidence="1 2">CCTCC AB 2017083</strain>
    </source>
</reference>
<organism evidence="1 2">
    <name type="scientific">Nocardioides immobilis</name>
    <dbReference type="NCBI Taxonomy" id="2049295"/>
    <lineage>
        <taxon>Bacteria</taxon>
        <taxon>Bacillati</taxon>
        <taxon>Actinomycetota</taxon>
        <taxon>Actinomycetes</taxon>
        <taxon>Propionibacteriales</taxon>
        <taxon>Nocardioidaceae</taxon>
        <taxon>Nocardioides</taxon>
    </lineage>
</organism>
<evidence type="ECO:0000313" key="1">
    <source>
        <dbReference type="EMBL" id="RHW24279.1"/>
    </source>
</evidence>
<dbReference type="SUPFAM" id="SSF141694">
    <property type="entry name" value="AF2212/PG0164-like"/>
    <property type="match status" value="1"/>
</dbReference>
<proteinExistence type="predicted"/>
<gene>
    <name evidence="1" type="ORF">D0Z08_25545</name>
</gene>
<dbReference type="RefSeq" id="WP_118928105.1">
    <property type="nucleotide sequence ID" value="NZ_QXGH01000034.1"/>
</dbReference>
<evidence type="ECO:0000313" key="2">
    <source>
        <dbReference type="Proteomes" id="UP000283644"/>
    </source>
</evidence>
<dbReference type="Gene3D" id="2.40.30.100">
    <property type="entry name" value="AF2212/PG0164-like"/>
    <property type="match status" value="1"/>
</dbReference>
<accession>A0A417XUW1</accession>